<dbReference type="PROSITE" id="PS50405">
    <property type="entry name" value="GST_CTER"/>
    <property type="match status" value="1"/>
</dbReference>
<dbReference type="InterPro" id="IPR040079">
    <property type="entry name" value="Glutathione_S-Trfase"/>
</dbReference>
<evidence type="ECO:0000313" key="7">
    <source>
        <dbReference type="Proteomes" id="UP000639772"/>
    </source>
</evidence>
<dbReference type="PROSITE" id="PS50404">
    <property type="entry name" value="GST_NTER"/>
    <property type="match status" value="1"/>
</dbReference>
<evidence type="ECO:0000256" key="1">
    <source>
        <dbReference type="ARBA" id="ARBA00012452"/>
    </source>
</evidence>
<dbReference type="SFLD" id="SFLDG00358">
    <property type="entry name" value="Main_(cytGST)"/>
    <property type="match status" value="1"/>
</dbReference>
<dbReference type="Gene3D" id="1.20.1050.10">
    <property type="match status" value="1"/>
</dbReference>
<dbReference type="InterPro" id="IPR004045">
    <property type="entry name" value="Glutathione_S-Trfase_N"/>
</dbReference>
<dbReference type="Pfam" id="PF02798">
    <property type="entry name" value="GST_N"/>
    <property type="match status" value="1"/>
</dbReference>
<evidence type="ECO:0000256" key="3">
    <source>
        <dbReference type="ARBA" id="ARBA00047960"/>
    </source>
</evidence>
<dbReference type="InterPro" id="IPR045073">
    <property type="entry name" value="Omega/Tau-like"/>
</dbReference>
<accession>A0A835S8X4</accession>
<dbReference type="Gene3D" id="3.40.30.10">
    <property type="entry name" value="Glutaredoxin"/>
    <property type="match status" value="1"/>
</dbReference>
<dbReference type="SFLD" id="SFLDS00019">
    <property type="entry name" value="Glutathione_Transferase_(cytos"/>
    <property type="match status" value="1"/>
</dbReference>
<dbReference type="AlphaFoldDB" id="A0A835S8X4"/>
<sequence>MEASNEMGLKLIGFWASPFCLVVEVALKLKGFSYDYQEENLEEGKSESLLRYNPIYKSVPVFIHDARPIVESLVILEYLEDLLREPPLLPADPFARARVRFWVDFFYKKIVPPLRSIVVKEGVEQEKVICESTQHLITLEQAAAEEFPTETPFFCGDLPGLLDIVFGSTVCWIRVLEELTGSQMMSKETTPVLCRRIESLTGCHAIKEAMPKHEKLLAYARRLRERILALNAGRGCTSLPISLVDDVFLHETAGVRFAWKWWC</sequence>
<dbReference type="GO" id="GO:0006749">
    <property type="term" value="P:glutathione metabolic process"/>
    <property type="evidence" value="ECO:0007669"/>
    <property type="project" value="InterPro"/>
</dbReference>
<proteinExistence type="predicted"/>
<evidence type="ECO:0000313" key="6">
    <source>
        <dbReference type="EMBL" id="KAG0503834.1"/>
    </source>
</evidence>
<feature type="domain" description="GST C-terminal" evidence="5">
    <location>
        <begin position="92"/>
        <end position="219"/>
    </location>
</feature>
<comment type="caution">
    <text evidence="6">The sequence shown here is derived from an EMBL/GenBank/DDBJ whole genome shotgun (WGS) entry which is preliminary data.</text>
</comment>
<keyword evidence="2" id="KW-0808">Transferase</keyword>
<dbReference type="PANTHER" id="PTHR11260">
    <property type="entry name" value="GLUTATHIONE S-TRANSFERASE, GST, SUPERFAMILY, GST DOMAIN CONTAINING"/>
    <property type="match status" value="1"/>
</dbReference>
<evidence type="ECO:0000259" key="4">
    <source>
        <dbReference type="PROSITE" id="PS50404"/>
    </source>
</evidence>
<dbReference type="InterPro" id="IPR036282">
    <property type="entry name" value="Glutathione-S-Trfase_C_sf"/>
</dbReference>
<dbReference type="SUPFAM" id="SSF47616">
    <property type="entry name" value="GST C-terminal domain-like"/>
    <property type="match status" value="1"/>
</dbReference>
<dbReference type="EC" id="2.5.1.18" evidence="1"/>
<name>A0A835S8X4_VANPL</name>
<gene>
    <name evidence="6" type="ORF">HPP92_003906</name>
</gene>
<evidence type="ECO:0000259" key="5">
    <source>
        <dbReference type="PROSITE" id="PS50405"/>
    </source>
</evidence>
<evidence type="ECO:0000256" key="2">
    <source>
        <dbReference type="ARBA" id="ARBA00022679"/>
    </source>
</evidence>
<dbReference type="InterPro" id="IPR045074">
    <property type="entry name" value="GST_C_Tau"/>
</dbReference>
<organism evidence="6 7">
    <name type="scientific">Vanilla planifolia</name>
    <name type="common">Vanilla</name>
    <dbReference type="NCBI Taxonomy" id="51239"/>
    <lineage>
        <taxon>Eukaryota</taxon>
        <taxon>Viridiplantae</taxon>
        <taxon>Streptophyta</taxon>
        <taxon>Embryophyta</taxon>
        <taxon>Tracheophyta</taxon>
        <taxon>Spermatophyta</taxon>
        <taxon>Magnoliopsida</taxon>
        <taxon>Liliopsida</taxon>
        <taxon>Asparagales</taxon>
        <taxon>Orchidaceae</taxon>
        <taxon>Vanilloideae</taxon>
        <taxon>Vanilleae</taxon>
        <taxon>Vanilla</taxon>
    </lineage>
</organism>
<dbReference type="CDD" id="cd03185">
    <property type="entry name" value="GST_C_Tau"/>
    <property type="match status" value="1"/>
</dbReference>
<dbReference type="Proteomes" id="UP000639772">
    <property type="component" value="Chromosome 1"/>
</dbReference>
<dbReference type="EMBL" id="JADCNM010000001">
    <property type="protein sequence ID" value="KAG0503834.1"/>
    <property type="molecule type" value="Genomic_DNA"/>
</dbReference>
<comment type="catalytic activity">
    <reaction evidence="3">
        <text>RX + glutathione = an S-substituted glutathione + a halide anion + H(+)</text>
        <dbReference type="Rhea" id="RHEA:16437"/>
        <dbReference type="ChEBI" id="CHEBI:15378"/>
        <dbReference type="ChEBI" id="CHEBI:16042"/>
        <dbReference type="ChEBI" id="CHEBI:17792"/>
        <dbReference type="ChEBI" id="CHEBI:57925"/>
        <dbReference type="ChEBI" id="CHEBI:90779"/>
        <dbReference type="EC" id="2.5.1.18"/>
    </reaction>
</comment>
<dbReference type="InterPro" id="IPR036249">
    <property type="entry name" value="Thioredoxin-like_sf"/>
</dbReference>
<dbReference type="SUPFAM" id="SSF52833">
    <property type="entry name" value="Thioredoxin-like"/>
    <property type="match status" value="1"/>
</dbReference>
<dbReference type="GO" id="GO:0004364">
    <property type="term" value="F:glutathione transferase activity"/>
    <property type="evidence" value="ECO:0007669"/>
    <property type="project" value="UniProtKB-EC"/>
</dbReference>
<dbReference type="InterPro" id="IPR010987">
    <property type="entry name" value="Glutathione-S-Trfase_C-like"/>
</dbReference>
<dbReference type="OrthoDB" id="4951845at2759"/>
<protein>
    <recommendedName>
        <fullName evidence="1">glutathione transferase</fullName>
        <ecNumber evidence="1">2.5.1.18</ecNumber>
    </recommendedName>
</protein>
<dbReference type="SFLD" id="SFLDG01152">
    <property type="entry name" value="Main.3:_Omega-_and_Tau-like"/>
    <property type="match status" value="1"/>
</dbReference>
<dbReference type="PANTHER" id="PTHR11260:SF676">
    <property type="entry name" value="GLUTATHIONE S-TRANSFERASE U8"/>
    <property type="match status" value="1"/>
</dbReference>
<dbReference type="GO" id="GO:0005737">
    <property type="term" value="C:cytoplasm"/>
    <property type="evidence" value="ECO:0007669"/>
    <property type="project" value="TreeGrafter"/>
</dbReference>
<dbReference type="CDD" id="cd03058">
    <property type="entry name" value="GST_N_Tau"/>
    <property type="match status" value="1"/>
</dbReference>
<reference evidence="6 7" key="1">
    <citation type="journal article" date="2020" name="Nat. Food">
        <title>A phased Vanilla planifolia genome enables genetic improvement of flavour and production.</title>
        <authorList>
            <person name="Hasing T."/>
            <person name="Tang H."/>
            <person name="Brym M."/>
            <person name="Khazi F."/>
            <person name="Huang T."/>
            <person name="Chambers A.H."/>
        </authorList>
    </citation>
    <scope>NUCLEOTIDE SEQUENCE [LARGE SCALE GENOMIC DNA]</scope>
    <source>
        <tissue evidence="6">Leaf</tissue>
    </source>
</reference>
<feature type="domain" description="GST N-terminal" evidence="4">
    <location>
        <begin position="7"/>
        <end position="87"/>
    </location>
</feature>